<name>A0A7S3F634_9EUKA</name>
<evidence type="ECO:0000313" key="1">
    <source>
        <dbReference type="EMBL" id="CAE0129142.1"/>
    </source>
</evidence>
<sequence>MKLCEAGLKTQTHDGTPFIAGGKGADASFKDIGFFVRRPFLSPVAMKARSKLEVQHVMTGEEAGVSWFFVVAGSGIFVDATHLPTGGDVGVFKDRKDWMDKHGGRWWGGDKSVAQLLDGGNLAMMVFTEAALTIWSQVSNGENPRAELVIRHAAKGVSREDQTNRGPCLDHSSIRLRLFTGIAGTLDCVCAYDAKAKSEHVFTNCADTPV</sequence>
<dbReference type="EMBL" id="HBHX01049716">
    <property type="protein sequence ID" value="CAE0129142.1"/>
    <property type="molecule type" value="Transcribed_RNA"/>
</dbReference>
<accession>A0A7S3F634</accession>
<proteinExistence type="predicted"/>
<dbReference type="AlphaFoldDB" id="A0A7S3F634"/>
<reference evidence="1" key="1">
    <citation type="submission" date="2021-01" db="EMBL/GenBank/DDBJ databases">
        <authorList>
            <person name="Corre E."/>
            <person name="Pelletier E."/>
            <person name="Niang G."/>
            <person name="Scheremetjew M."/>
            <person name="Finn R."/>
            <person name="Kale V."/>
            <person name="Holt S."/>
            <person name="Cochrane G."/>
            <person name="Meng A."/>
            <person name="Brown T."/>
            <person name="Cohen L."/>
        </authorList>
    </citation>
    <scope>NUCLEOTIDE SEQUENCE</scope>
    <source>
        <strain evidence="1">CCMP281</strain>
    </source>
</reference>
<protein>
    <submittedName>
        <fullName evidence="1">Uncharacterized protein</fullName>
    </submittedName>
</protein>
<organism evidence="1">
    <name type="scientific">Haptolina ericina</name>
    <dbReference type="NCBI Taxonomy" id="156174"/>
    <lineage>
        <taxon>Eukaryota</taxon>
        <taxon>Haptista</taxon>
        <taxon>Haptophyta</taxon>
        <taxon>Prymnesiophyceae</taxon>
        <taxon>Prymnesiales</taxon>
        <taxon>Prymnesiaceae</taxon>
        <taxon>Haptolina</taxon>
    </lineage>
</organism>
<gene>
    <name evidence="1" type="ORF">HERI1096_LOCUS27462</name>
</gene>